<reference evidence="1" key="1">
    <citation type="submission" date="2022-02" db="EMBL/GenBank/DDBJ databases">
        <title>Plant Genome Project.</title>
        <authorList>
            <person name="Zhang R.-G."/>
        </authorList>
    </citation>
    <scope>NUCLEOTIDE SEQUENCE</scope>
    <source>
        <strain evidence="1">AT1</strain>
    </source>
</reference>
<name>A0ACC0MFK4_RHOML</name>
<keyword evidence="2" id="KW-1185">Reference proteome</keyword>
<evidence type="ECO:0000313" key="1">
    <source>
        <dbReference type="EMBL" id="KAI8539138.1"/>
    </source>
</evidence>
<evidence type="ECO:0000313" key="2">
    <source>
        <dbReference type="Proteomes" id="UP001062846"/>
    </source>
</evidence>
<accession>A0ACC0MFK4</accession>
<organism evidence="1 2">
    <name type="scientific">Rhododendron molle</name>
    <name type="common">Chinese azalea</name>
    <name type="synonym">Azalea mollis</name>
    <dbReference type="NCBI Taxonomy" id="49168"/>
    <lineage>
        <taxon>Eukaryota</taxon>
        <taxon>Viridiplantae</taxon>
        <taxon>Streptophyta</taxon>
        <taxon>Embryophyta</taxon>
        <taxon>Tracheophyta</taxon>
        <taxon>Spermatophyta</taxon>
        <taxon>Magnoliopsida</taxon>
        <taxon>eudicotyledons</taxon>
        <taxon>Gunneridae</taxon>
        <taxon>Pentapetalae</taxon>
        <taxon>asterids</taxon>
        <taxon>Ericales</taxon>
        <taxon>Ericaceae</taxon>
        <taxon>Ericoideae</taxon>
        <taxon>Rhodoreae</taxon>
        <taxon>Rhododendron</taxon>
    </lineage>
</organism>
<comment type="caution">
    <text evidence="1">The sequence shown here is derived from an EMBL/GenBank/DDBJ whole genome shotgun (WGS) entry which is preliminary data.</text>
</comment>
<dbReference type="EMBL" id="CM046396">
    <property type="protein sequence ID" value="KAI8539138.1"/>
    <property type="molecule type" value="Genomic_DNA"/>
</dbReference>
<proteinExistence type="predicted"/>
<sequence length="93" mass="10607">MCTAEAQILWKLTMCAIFTEEENPTGQNGDMWSPKRLCTEYRSLLVERNPFTSPVKDCFLVLNNLKSKLPPPALQCALAKEYSCKCETFILED</sequence>
<dbReference type="Proteomes" id="UP001062846">
    <property type="component" value="Chromosome 9"/>
</dbReference>
<gene>
    <name evidence="1" type="ORF">RHMOL_Rhmol09G0157900</name>
</gene>
<protein>
    <submittedName>
        <fullName evidence="1">Uncharacterized protein</fullName>
    </submittedName>
</protein>